<gene>
    <name evidence="1" type="ORF">AMORRO_LOCUS16433</name>
</gene>
<sequence length="135" mass="15720">MERDPKKAIELLTWIQKAIPKTFPFLLKDENDYVKVYPLNRFLAPHGITSYHLRKIGADHASRVHGGKNDSCRQRYRDLATRHKKGYRATARHYGVMNDRPIIPAPRPTTPMIKKEYNEIEDIISLYGEISDDDN</sequence>
<keyword evidence="2" id="KW-1185">Reference proteome</keyword>
<organism evidence="1 2">
    <name type="scientific">Acaulospora morrowiae</name>
    <dbReference type="NCBI Taxonomy" id="94023"/>
    <lineage>
        <taxon>Eukaryota</taxon>
        <taxon>Fungi</taxon>
        <taxon>Fungi incertae sedis</taxon>
        <taxon>Mucoromycota</taxon>
        <taxon>Glomeromycotina</taxon>
        <taxon>Glomeromycetes</taxon>
        <taxon>Diversisporales</taxon>
        <taxon>Acaulosporaceae</taxon>
        <taxon>Acaulospora</taxon>
    </lineage>
</organism>
<dbReference type="OrthoDB" id="2422354at2759"/>
<dbReference type="Proteomes" id="UP000789342">
    <property type="component" value="Unassembled WGS sequence"/>
</dbReference>
<proteinExistence type="predicted"/>
<protein>
    <submittedName>
        <fullName evidence="1">6542_t:CDS:1</fullName>
    </submittedName>
</protein>
<evidence type="ECO:0000313" key="1">
    <source>
        <dbReference type="EMBL" id="CAG8768408.1"/>
    </source>
</evidence>
<accession>A0A9N9J6R2</accession>
<dbReference type="EMBL" id="CAJVPV010045011">
    <property type="protein sequence ID" value="CAG8768408.1"/>
    <property type="molecule type" value="Genomic_DNA"/>
</dbReference>
<dbReference type="AlphaFoldDB" id="A0A9N9J6R2"/>
<comment type="caution">
    <text evidence="1">The sequence shown here is derived from an EMBL/GenBank/DDBJ whole genome shotgun (WGS) entry which is preliminary data.</text>
</comment>
<evidence type="ECO:0000313" key="2">
    <source>
        <dbReference type="Proteomes" id="UP000789342"/>
    </source>
</evidence>
<name>A0A9N9J6R2_9GLOM</name>
<reference evidence="1" key="1">
    <citation type="submission" date="2021-06" db="EMBL/GenBank/DDBJ databases">
        <authorList>
            <person name="Kallberg Y."/>
            <person name="Tangrot J."/>
            <person name="Rosling A."/>
        </authorList>
    </citation>
    <scope>NUCLEOTIDE SEQUENCE</scope>
    <source>
        <strain evidence="1">CL551</strain>
    </source>
</reference>